<feature type="region of interest" description="Disordered" evidence="1">
    <location>
        <begin position="20"/>
        <end position="44"/>
    </location>
</feature>
<accession>A0A318JLF5</accession>
<sequence>MPEFSGSELPFGRVRSTPWRRARAERMANQGPAAGTAKRHGWRRSPADEQLLDFAARFGALTVRHAAKYCYRGVFETARRRVAFMAGAGLLERSDNLAWAGTVVYPTMAGLTAIRTPGHPELRFRVPGEERMLHRLLVAETALAMLARGAARGFEVVSERQFRALERARDDGESAHRYAELVGVRTTARTPGEQVVHPSFDDTGRPRWWAIPLDNGQALHWPDFVVVGGGLLRAVEVEITPKERWRLHAVLRGYRTAIRCGHIDQVLWCVTPDVQMQLEGARGPDGWIDGLLQEMGLLPPGPPDWTVKGRPMVVRPIAAVDEGLVYALSQRVLVASMRSSYRQWRQWRRVWENSGTALDFDAWLAVPGTVTHLKSLR</sequence>
<evidence type="ECO:0000313" key="3">
    <source>
        <dbReference type="Proteomes" id="UP000247569"/>
    </source>
</evidence>
<evidence type="ECO:0008006" key="4">
    <source>
        <dbReference type="Google" id="ProtNLM"/>
    </source>
</evidence>
<evidence type="ECO:0000256" key="1">
    <source>
        <dbReference type="SAM" id="MobiDB-lite"/>
    </source>
</evidence>
<comment type="caution">
    <text evidence="2">The sequence shown here is derived from an EMBL/GenBank/DDBJ whole genome shotgun (WGS) entry which is preliminary data.</text>
</comment>
<gene>
    <name evidence="2" type="ORF">DFR70_1306</name>
</gene>
<protein>
    <recommendedName>
        <fullName evidence="4">Protein involved in plasmid replication-relaxation</fullName>
    </recommendedName>
</protein>
<proteinExistence type="predicted"/>
<dbReference type="OrthoDB" id="4772085at2"/>
<reference evidence="2 3" key="1">
    <citation type="submission" date="2018-05" db="EMBL/GenBank/DDBJ databases">
        <title>Genomic Encyclopedia of Type Strains, Phase IV (KMG-IV): sequencing the most valuable type-strain genomes for metagenomic binning, comparative biology and taxonomic classification.</title>
        <authorList>
            <person name="Goeker M."/>
        </authorList>
    </citation>
    <scope>NUCLEOTIDE SEQUENCE [LARGE SCALE GENOMIC DNA]</scope>
    <source>
        <strain evidence="2 3">DSM 44704</strain>
    </source>
</reference>
<organism evidence="2 3">
    <name type="scientific">Nocardia tenerifensis</name>
    <dbReference type="NCBI Taxonomy" id="228006"/>
    <lineage>
        <taxon>Bacteria</taxon>
        <taxon>Bacillati</taxon>
        <taxon>Actinomycetota</taxon>
        <taxon>Actinomycetes</taxon>
        <taxon>Mycobacteriales</taxon>
        <taxon>Nocardiaceae</taxon>
        <taxon>Nocardia</taxon>
    </lineage>
</organism>
<dbReference type="Proteomes" id="UP000247569">
    <property type="component" value="Unassembled WGS sequence"/>
</dbReference>
<evidence type="ECO:0000313" key="2">
    <source>
        <dbReference type="EMBL" id="PXX52758.1"/>
    </source>
</evidence>
<name>A0A318JLF5_9NOCA</name>
<keyword evidence="3" id="KW-1185">Reference proteome</keyword>
<dbReference type="EMBL" id="QJKF01000030">
    <property type="protein sequence ID" value="PXX52758.1"/>
    <property type="molecule type" value="Genomic_DNA"/>
</dbReference>
<dbReference type="AlphaFoldDB" id="A0A318JLF5"/>